<accession>A0ABT1WI13</accession>
<dbReference type="Proteomes" id="UP001204142">
    <property type="component" value="Unassembled WGS sequence"/>
</dbReference>
<dbReference type="PANTHER" id="PTHR38664:SF1">
    <property type="entry name" value="SLR0058 PROTEIN"/>
    <property type="match status" value="1"/>
</dbReference>
<dbReference type="RefSeq" id="WP_256764970.1">
    <property type="nucleotide sequence ID" value="NZ_JANIGO010000004.1"/>
</dbReference>
<dbReference type="PANTHER" id="PTHR38664">
    <property type="entry name" value="SLR0058 PROTEIN"/>
    <property type="match status" value="1"/>
</dbReference>
<gene>
    <name evidence="1" type="ORF">NQT62_12065</name>
</gene>
<dbReference type="EMBL" id="JANIGO010000004">
    <property type="protein sequence ID" value="MCQ8897169.1"/>
    <property type="molecule type" value="Genomic_DNA"/>
</dbReference>
<proteinExistence type="predicted"/>
<dbReference type="Pfam" id="PF05597">
    <property type="entry name" value="Phasin"/>
    <property type="match status" value="1"/>
</dbReference>
<name>A0ABT1WI13_9BURK</name>
<evidence type="ECO:0000313" key="1">
    <source>
        <dbReference type="EMBL" id="MCQ8897169.1"/>
    </source>
</evidence>
<evidence type="ECO:0000313" key="2">
    <source>
        <dbReference type="Proteomes" id="UP001204142"/>
    </source>
</evidence>
<protein>
    <submittedName>
        <fullName evidence="1">Phasin family protein</fullName>
    </submittedName>
</protein>
<dbReference type="InterPro" id="IPR008769">
    <property type="entry name" value="PhaF_PhaI"/>
</dbReference>
<organism evidence="1 2">
    <name type="scientific">Limnobacter humi</name>
    <dbReference type="NCBI Taxonomy" id="1778671"/>
    <lineage>
        <taxon>Bacteria</taxon>
        <taxon>Pseudomonadati</taxon>
        <taxon>Pseudomonadota</taxon>
        <taxon>Betaproteobacteria</taxon>
        <taxon>Burkholderiales</taxon>
        <taxon>Burkholderiaceae</taxon>
        <taxon>Limnobacter</taxon>
    </lineage>
</organism>
<sequence>MTGKKKSIENPIKGAVDSAQQLLNAGLGAITKAQEESNRVLENLVKEGQEIQERTVKFANQKVVEVTGEVTGKVSKLAGSVSSKATQHWDKLEQVFEERVARALGRLGVPTNKDVQQLSDRIEQLSAAIAQLTGQKPEAAAKKTVKGKKGE</sequence>
<reference evidence="1 2" key="1">
    <citation type="submission" date="2022-07" db="EMBL/GenBank/DDBJ databases">
        <authorList>
            <person name="Xamxidin M."/>
            <person name="Wu M."/>
        </authorList>
    </citation>
    <scope>NUCLEOTIDE SEQUENCE [LARGE SCALE GENOMIC DNA]</scope>
    <source>
        <strain evidence="1 2">NBRC 111650</strain>
    </source>
</reference>
<keyword evidence="2" id="KW-1185">Reference proteome</keyword>
<comment type="caution">
    <text evidence="1">The sequence shown here is derived from an EMBL/GenBank/DDBJ whole genome shotgun (WGS) entry which is preliminary data.</text>
</comment>